<evidence type="ECO:0000256" key="7">
    <source>
        <dbReference type="ARBA" id="ARBA00023136"/>
    </source>
</evidence>
<comment type="caution">
    <text evidence="12">The sequence shown here is derived from an EMBL/GenBank/DDBJ whole genome shotgun (WGS) entry which is preliminary data.</text>
</comment>
<evidence type="ECO:0000313" key="13">
    <source>
        <dbReference type="Proteomes" id="UP001215151"/>
    </source>
</evidence>
<evidence type="ECO:0000256" key="10">
    <source>
        <dbReference type="SAM" id="MobiDB-lite"/>
    </source>
</evidence>
<feature type="transmembrane region" description="Helical" evidence="11">
    <location>
        <begin position="6"/>
        <end position="26"/>
    </location>
</feature>
<name>A0AAD7X5F4_9APHY</name>
<dbReference type="PRINTS" id="PR00899">
    <property type="entry name" value="GPCRSTE3"/>
</dbReference>
<evidence type="ECO:0000256" key="5">
    <source>
        <dbReference type="ARBA" id="ARBA00022989"/>
    </source>
</evidence>
<keyword evidence="3" id="KW-0589">Pheromone response</keyword>
<protein>
    <recommendedName>
        <fullName evidence="14">Pheromone receptor</fullName>
    </recommendedName>
</protein>
<proteinExistence type="inferred from homology"/>
<dbReference type="PANTHER" id="PTHR28097:SF1">
    <property type="entry name" value="PHEROMONE A FACTOR RECEPTOR"/>
    <property type="match status" value="1"/>
</dbReference>
<evidence type="ECO:0000256" key="9">
    <source>
        <dbReference type="ARBA" id="ARBA00023224"/>
    </source>
</evidence>
<keyword evidence="9" id="KW-0807">Transducer</keyword>
<dbReference type="PANTHER" id="PTHR28097">
    <property type="entry name" value="PHEROMONE A FACTOR RECEPTOR"/>
    <property type="match status" value="1"/>
</dbReference>
<sequence>MSSLHPTYPIFPIVAGLGTVLALIPLPWHAQAMNTGTCYFMIWTALGCLNQFVNSIVWAGNVRNVAPVWCDISTRIIIGASVGIPASALCINIRLFKIARGRSAVTTRAEKRRAILIDSLICVLFPILCMVMAYVVQGHRFNIFEDIGCYPVVYNTLPAYFLANMWPVVIGVISGGFGIMSLRYLAMRRAEFNEFLAHSSSMTSSRYFRLMAMAATELLLSTPLGIYEIYSNAVAAPLEPWKGWADTHFDFSRVAVYPAYAWRGVPALAVPLELSRWLLPACAFIFFAFFGFAQEARKNYRDAAMAIATRIPCLHRALEKRETSNKLKTLQIPSSFGASGNLPSPPPPYMPRPKSLALSSSSRASTNTLEAELKEVVIIRS</sequence>
<evidence type="ECO:0000256" key="2">
    <source>
        <dbReference type="ARBA" id="ARBA00011085"/>
    </source>
</evidence>
<dbReference type="InterPro" id="IPR000481">
    <property type="entry name" value="GPCR_Pheromne_B_alpha_rcpt"/>
</dbReference>
<dbReference type="EMBL" id="JAPEVG010000625">
    <property type="protein sequence ID" value="KAJ8456853.1"/>
    <property type="molecule type" value="Genomic_DNA"/>
</dbReference>
<feature type="transmembrane region" description="Helical" evidence="11">
    <location>
        <begin position="72"/>
        <end position="93"/>
    </location>
</feature>
<keyword evidence="6" id="KW-0297">G-protein coupled receptor</keyword>
<feature type="compositionally biased region" description="Low complexity" evidence="10">
    <location>
        <begin position="352"/>
        <end position="363"/>
    </location>
</feature>
<feature type="transmembrane region" description="Helical" evidence="11">
    <location>
        <begin position="38"/>
        <end position="60"/>
    </location>
</feature>
<evidence type="ECO:0000256" key="3">
    <source>
        <dbReference type="ARBA" id="ARBA00022507"/>
    </source>
</evidence>
<feature type="transmembrane region" description="Helical" evidence="11">
    <location>
        <begin position="114"/>
        <end position="136"/>
    </location>
</feature>
<evidence type="ECO:0008006" key="14">
    <source>
        <dbReference type="Google" id="ProtNLM"/>
    </source>
</evidence>
<evidence type="ECO:0000256" key="1">
    <source>
        <dbReference type="ARBA" id="ARBA00004141"/>
    </source>
</evidence>
<dbReference type="Pfam" id="PF02076">
    <property type="entry name" value="STE3"/>
    <property type="match status" value="1"/>
</dbReference>
<dbReference type="Proteomes" id="UP001215151">
    <property type="component" value="Unassembled WGS sequence"/>
</dbReference>
<organism evidence="12 13">
    <name type="scientific">Trametes cubensis</name>
    <dbReference type="NCBI Taxonomy" id="1111947"/>
    <lineage>
        <taxon>Eukaryota</taxon>
        <taxon>Fungi</taxon>
        <taxon>Dikarya</taxon>
        <taxon>Basidiomycota</taxon>
        <taxon>Agaricomycotina</taxon>
        <taxon>Agaricomycetes</taxon>
        <taxon>Polyporales</taxon>
        <taxon>Polyporaceae</taxon>
        <taxon>Trametes</taxon>
    </lineage>
</organism>
<keyword evidence="4 11" id="KW-0812">Transmembrane</keyword>
<comment type="subcellular location">
    <subcellularLocation>
        <location evidence="1">Membrane</location>
        <topology evidence="1">Multi-pass membrane protein</topology>
    </subcellularLocation>
</comment>
<keyword evidence="13" id="KW-1185">Reference proteome</keyword>
<dbReference type="CDD" id="cd14966">
    <property type="entry name" value="7tmD_STE3"/>
    <property type="match status" value="1"/>
</dbReference>
<accession>A0AAD7X5F4</accession>
<feature type="region of interest" description="Disordered" evidence="10">
    <location>
        <begin position="334"/>
        <end position="363"/>
    </location>
</feature>
<dbReference type="GO" id="GO:0004934">
    <property type="term" value="F:mating-type alpha-factor pheromone receptor activity"/>
    <property type="evidence" value="ECO:0007669"/>
    <property type="project" value="InterPro"/>
</dbReference>
<keyword evidence="7 11" id="KW-0472">Membrane</keyword>
<reference evidence="12" key="1">
    <citation type="submission" date="2022-11" db="EMBL/GenBank/DDBJ databases">
        <title>Genome Sequence of Cubamyces cubensis.</title>
        <authorList>
            <person name="Buettner E."/>
        </authorList>
    </citation>
    <scope>NUCLEOTIDE SEQUENCE</scope>
    <source>
        <strain evidence="12">MPL-01</strain>
    </source>
</reference>
<evidence type="ECO:0000256" key="6">
    <source>
        <dbReference type="ARBA" id="ARBA00023040"/>
    </source>
</evidence>
<dbReference type="PRINTS" id="PR00901">
    <property type="entry name" value="PHEROMONEBAR"/>
</dbReference>
<dbReference type="GO" id="GO:0000750">
    <property type="term" value="P:pheromone-dependent signal transduction involved in conjugation with cellular fusion"/>
    <property type="evidence" value="ECO:0007669"/>
    <property type="project" value="TreeGrafter"/>
</dbReference>
<evidence type="ECO:0000313" key="12">
    <source>
        <dbReference type="EMBL" id="KAJ8456853.1"/>
    </source>
</evidence>
<gene>
    <name evidence="12" type="ORF">ONZ51_g11874</name>
</gene>
<evidence type="ECO:0000256" key="11">
    <source>
        <dbReference type="SAM" id="Phobius"/>
    </source>
</evidence>
<dbReference type="InterPro" id="IPR001499">
    <property type="entry name" value="GPCR_STE3"/>
</dbReference>
<feature type="transmembrane region" description="Helical" evidence="11">
    <location>
        <begin position="165"/>
        <end position="186"/>
    </location>
</feature>
<dbReference type="AlphaFoldDB" id="A0AAD7X5F4"/>
<keyword evidence="5 11" id="KW-1133">Transmembrane helix</keyword>
<dbReference type="GO" id="GO:0005886">
    <property type="term" value="C:plasma membrane"/>
    <property type="evidence" value="ECO:0007669"/>
    <property type="project" value="TreeGrafter"/>
</dbReference>
<comment type="similarity">
    <text evidence="2">Belongs to the G-protein coupled receptor 4 family.</text>
</comment>
<feature type="transmembrane region" description="Helical" evidence="11">
    <location>
        <begin position="274"/>
        <end position="293"/>
    </location>
</feature>
<evidence type="ECO:0000256" key="8">
    <source>
        <dbReference type="ARBA" id="ARBA00023170"/>
    </source>
</evidence>
<evidence type="ECO:0000256" key="4">
    <source>
        <dbReference type="ARBA" id="ARBA00022692"/>
    </source>
</evidence>
<feature type="transmembrane region" description="Helical" evidence="11">
    <location>
        <begin position="207"/>
        <end position="230"/>
    </location>
</feature>
<keyword evidence="8" id="KW-0675">Receptor</keyword>